<name>A0A1F4V206_UNCKA</name>
<feature type="signal peptide" evidence="1">
    <location>
        <begin position="1"/>
        <end position="19"/>
    </location>
</feature>
<evidence type="ECO:0000256" key="1">
    <source>
        <dbReference type="SAM" id="SignalP"/>
    </source>
</evidence>
<proteinExistence type="predicted"/>
<dbReference type="Proteomes" id="UP000177371">
    <property type="component" value="Unassembled WGS sequence"/>
</dbReference>
<sequence>MKKSILIIFFILLSVTVGAKLSNSSKASSSTNVIDIASLNLSDFMYLDNYKHNYVFLSRNGDYRQIYYNGMPIRSISLSPSQERIGLLYLPNSQSTEELSLTVMERKTGIAKEIFHTHFASWDVRGDLHWLGDDRLFFLRHCGTSCRGITLLSVKTGETSTAVLTYPSFPNQKAATSFKDWSGKEYPIEGLVSNIDSRIIDSQSYIVFDVVDEKGNPMDDFLLSY</sequence>
<feature type="chain" id="PRO_5009514930" description="Dipeptidylpeptidase IV N-terminal domain-containing protein" evidence="1">
    <location>
        <begin position="20"/>
        <end position="225"/>
    </location>
</feature>
<gene>
    <name evidence="2" type="ORF">A2W32_00830</name>
</gene>
<organism evidence="2 3">
    <name type="scientific">candidate division WWE3 bacterium RBG_16_37_10</name>
    <dbReference type="NCBI Taxonomy" id="1802610"/>
    <lineage>
        <taxon>Bacteria</taxon>
        <taxon>Katanobacteria</taxon>
    </lineage>
</organism>
<comment type="caution">
    <text evidence="2">The sequence shown here is derived from an EMBL/GenBank/DDBJ whole genome shotgun (WGS) entry which is preliminary data.</text>
</comment>
<protein>
    <recommendedName>
        <fullName evidence="4">Dipeptidylpeptidase IV N-terminal domain-containing protein</fullName>
    </recommendedName>
</protein>
<evidence type="ECO:0008006" key="4">
    <source>
        <dbReference type="Google" id="ProtNLM"/>
    </source>
</evidence>
<reference evidence="2 3" key="1">
    <citation type="journal article" date="2016" name="Nat. Commun.">
        <title>Thousands of microbial genomes shed light on interconnected biogeochemical processes in an aquifer system.</title>
        <authorList>
            <person name="Anantharaman K."/>
            <person name="Brown C.T."/>
            <person name="Hug L.A."/>
            <person name="Sharon I."/>
            <person name="Castelle C.J."/>
            <person name="Probst A.J."/>
            <person name="Thomas B.C."/>
            <person name="Singh A."/>
            <person name="Wilkins M.J."/>
            <person name="Karaoz U."/>
            <person name="Brodie E.L."/>
            <person name="Williams K.H."/>
            <person name="Hubbard S.S."/>
            <person name="Banfield J.F."/>
        </authorList>
    </citation>
    <scope>NUCLEOTIDE SEQUENCE [LARGE SCALE GENOMIC DNA]</scope>
</reference>
<evidence type="ECO:0000313" key="2">
    <source>
        <dbReference type="EMBL" id="OGC51236.1"/>
    </source>
</evidence>
<dbReference type="EMBL" id="MEUT01000026">
    <property type="protein sequence ID" value="OGC51236.1"/>
    <property type="molecule type" value="Genomic_DNA"/>
</dbReference>
<keyword evidence="1" id="KW-0732">Signal</keyword>
<accession>A0A1F4V206</accession>
<dbReference type="AlphaFoldDB" id="A0A1F4V206"/>
<evidence type="ECO:0000313" key="3">
    <source>
        <dbReference type="Proteomes" id="UP000177371"/>
    </source>
</evidence>